<evidence type="ECO:0000256" key="1">
    <source>
        <dbReference type="SAM" id="Phobius"/>
    </source>
</evidence>
<gene>
    <name evidence="2" type="ORF">BS50DRAFT_1491</name>
</gene>
<keyword evidence="1" id="KW-1133">Transmembrane helix</keyword>
<name>A0A2T2P851_CORCC</name>
<proteinExistence type="predicted"/>
<dbReference type="Proteomes" id="UP000240883">
    <property type="component" value="Unassembled WGS sequence"/>
</dbReference>
<protein>
    <submittedName>
        <fullName evidence="2">Uncharacterized protein</fullName>
    </submittedName>
</protein>
<dbReference type="EMBL" id="KZ678128">
    <property type="protein sequence ID" value="PSN73844.1"/>
    <property type="molecule type" value="Genomic_DNA"/>
</dbReference>
<sequence>MRRSVAHPVIRSASCRSLHGTSRVQRLAWRVCGIAAGLIMLLPISYIQPCLYAPSLDLSAAVCRRARRLELLDGPRGSPWATVTIGQSGLARDVHANIDLLCLALDQGRRSPEIGTPALQCNSRGSRKSSIVLRARPKLTDPFLNGQSDNLVVVNASHRY</sequence>
<dbReference type="AlphaFoldDB" id="A0A2T2P851"/>
<keyword evidence="1" id="KW-0812">Transmembrane</keyword>
<keyword evidence="3" id="KW-1185">Reference proteome</keyword>
<reference evidence="2 3" key="1">
    <citation type="journal article" date="2018" name="Front. Microbiol.">
        <title>Genome-Wide Analysis of Corynespora cassiicola Leaf Fall Disease Putative Effectors.</title>
        <authorList>
            <person name="Lopez D."/>
            <person name="Ribeiro S."/>
            <person name="Label P."/>
            <person name="Fumanal B."/>
            <person name="Venisse J.S."/>
            <person name="Kohler A."/>
            <person name="de Oliveira R.R."/>
            <person name="Labutti K."/>
            <person name="Lipzen A."/>
            <person name="Lail K."/>
            <person name="Bauer D."/>
            <person name="Ohm R.A."/>
            <person name="Barry K.W."/>
            <person name="Spatafora J."/>
            <person name="Grigoriev I.V."/>
            <person name="Martin F.M."/>
            <person name="Pujade-Renaud V."/>
        </authorList>
    </citation>
    <scope>NUCLEOTIDE SEQUENCE [LARGE SCALE GENOMIC DNA]</scope>
    <source>
        <strain evidence="2 3">Philippines</strain>
    </source>
</reference>
<accession>A0A2T2P851</accession>
<feature type="transmembrane region" description="Helical" evidence="1">
    <location>
        <begin position="27"/>
        <end position="47"/>
    </location>
</feature>
<evidence type="ECO:0000313" key="2">
    <source>
        <dbReference type="EMBL" id="PSN73844.1"/>
    </source>
</evidence>
<keyword evidence="1" id="KW-0472">Membrane</keyword>
<evidence type="ECO:0000313" key="3">
    <source>
        <dbReference type="Proteomes" id="UP000240883"/>
    </source>
</evidence>
<organism evidence="2 3">
    <name type="scientific">Corynespora cassiicola Philippines</name>
    <dbReference type="NCBI Taxonomy" id="1448308"/>
    <lineage>
        <taxon>Eukaryota</taxon>
        <taxon>Fungi</taxon>
        <taxon>Dikarya</taxon>
        <taxon>Ascomycota</taxon>
        <taxon>Pezizomycotina</taxon>
        <taxon>Dothideomycetes</taxon>
        <taxon>Pleosporomycetidae</taxon>
        <taxon>Pleosporales</taxon>
        <taxon>Corynesporascaceae</taxon>
        <taxon>Corynespora</taxon>
    </lineage>
</organism>